<accession>A0A147JC98</accession>
<dbReference type="Gene3D" id="3.30.2010.10">
    <property type="entry name" value="Metalloproteases ('zincins'), catalytic domain"/>
    <property type="match status" value="1"/>
</dbReference>
<comment type="similarity">
    <text evidence="6">Belongs to the peptidase M48 family.</text>
</comment>
<keyword evidence="7" id="KW-0732">Signal</keyword>
<keyword evidence="3 6" id="KW-0378">Hydrolase</keyword>
<dbReference type="Pfam" id="PF01435">
    <property type="entry name" value="Peptidase_M48"/>
    <property type="match status" value="1"/>
</dbReference>
<dbReference type="PATRIC" id="fig|33051.5.peg.49"/>
<feature type="chain" id="PRO_5007549574" evidence="7">
    <location>
        <begin position="21"/>
        <end position="388"/>
    </location>
</feature>
<gene>
    <name evidence="9" type="ORF">NS258_02000</name>
</gene>
<dbReference type="RefSeq" id="WP_058715477.1">
    <property type="nucleotide sequence ID" value="NZ_LDTC01000010.1"/>
</dbReference>
<protein>
    <submittedName>
        <fullName evidence="9">Peptidase M48</fullName>
    </submittedName>
</protein>
<evidence type="ECO:0000259" key="8">
    <source>
        <dbReference type="Pfam" id="PF01435"/>
    </source>
</evidence>
<evidence type="ECO:0000256" key="7">
    <source>
        <dbReference type="SAM" id="SignalP"/>
    </source>
</evidence>
<dbReference type="GO" id="GO:0004222">
    <property type="term" value="F:metalloendopeptidase activity"/>
    <property type="evidence" value="ECO:0007669"/>
    <property type="project" value="InterPro"/>
</dbReference>
<feature type="domain" description="Peptidase M48" evidence="8">
    <location>
        <begin position="85"/>
        <end position="248"/>
    </location>
</feature>
<organism evidence="9 10">
    <name type="scientific">Sphingomonas sanguinis</name>
    <dbReference type="NCBI Taxonomy" id="33051"/>
    <lineage>
        <taxon>Bacteria</taxon>
        <taxon>Pseudomonadati</taxon>
        <taxon>Pseudomonadota</taxon>
        <taxon>Alphaproteobacteria</taxon>
        <taxon>Sphingomonadales</taxon>
        <taxon>Sphingomonadaceae</taxon>
        <taxon>Sphingomonas</taxon>
    </lineage>
</organism>
<dbReference type="GO" id="GO:0016020">
    <property type="term" value="C:membrane"/>
    <property type="evidence" value="ECO:0007669"/>
    <property type="project" value="TreeGrafter"/>
</dbReference>
<dbReference type="InterPro" id="IPR001915">
    <property type="entry name" value="Peptidase_M48"/>
</dbReference>
<proteinExistence type="inferred from homology"/>
<name>A0A147JC98_9SPHN</name>
<evidence type="ECO:0000256" key="1">
    <source>
        <dbReference type="ARBA" id="ARBA00022670"/>
    </source>
</evidence>
<keyword evidence="1 6" id="KW-0645">Protease</keyword>
<evidence type="ECO:0000313" key="10">
    <source>
        <dbReference type="Proteomes" id="UP000074410"/>
    </source>
</evidence>
<dbReference type="PANTHER" id="PTHR22726:SF1">
    <property type="entry name" value="METALLOENDOPEPTIDASE OMA1, MITOCHONDRIAL"/>
    <property type="match status" value="1"/>
</dbReference>
<dbReference type="CDD" id="cd07324">
    <property type="entry name" value="M48C_Oma1-like"/>
    <property type="match status" value="1"/>
</dbReference>
<dbReference type="GO" id="GO:0051603">
    <property type="term" value="P:proteolysis involved in protein catabolic process"/>
    <property type="evidence" value="ECO:0007669"/>
    <property type="project" value="TreeGrafter"/>
</dbReference>
<keyword evidence="2" id="KW-0479">Metal-binding</keyword>
<sequence length="388" mass="42596">MAGWMIAAAALAGAALGHGASDKLAPLPPYGAAYTPTTVDERGVWQQADEAERDLRDSPAVVRDAALNAYMGKVLCRSVGEDRCKGVRIYVVRAPYFNAFMAPNGMMVVWTGALLRLRDEAELAAVLGHEFGHFEMRHGLKTFRRARTIGDIIAWTSVLSPYSTLPVSLVQLHFSYNRAQETEADLMGLRYLTAAGYRPLAASRIWERLMAEEDATALVRKRRVRHHYAAGFFADHPTELTRATYLRDAAGADGERGEEARDAFSTAMRPWRATFLADQIKLNDFGGSEYLLGELAGGQWTPDLLLTRGELYRERGNPRDLVSAAQFYQQAIDAGCTDPVAWRGLGLSLLRGQQEAAGRAALKTYLERAPQASDRAAMAMLIGEGGVQ</sequence>
<dbReference type="Proteomes" id="UP000074410">
    <property type="component" value="Unassembled WGS sequence"/>
</dbReference>
<evidence type="ECO:0000256" key="2">
    <source>
        <dbReference type="ARBA" id="ARBA00022723"/>
    </source>
</evidence>
<evidence type="ECO:0000256" key="5">
    <source>
        <dbReference type="ARBA" id="ARBA00023049"/>
    </source>
</evidence>
<evidence type="ECO:0000313" key="9">
    <source>
        <dbReference type="EMBL" id="KTW17446.1"/>
    </source>
</evidence>
<dbReference type="EMBL" id="LDTC01000010">
    <property type="protein sequence ID" value="KTW17446.1"/>
    <property type="molecule type" value="Genomic_DNA"/>
</dbReference>
<dbReference type="AlphaFoldDB" id="A0A147JC98"/>
<dbReference type="Gene3D" id="1.25.40.10">
    <property type="entry name" value="Tetratricopeptide repeat domain"/>
    <property type="match status" value="1"/>
</dbReference>
<dbReference type="InterPro" id="IPR051156">
    <property type="entry name" value="Mito/Outer_Membr_Metalloprot"/>
</dbReference>
<comment type="caution">
    <text evidence="9">The sequence shown here is derived from an EMBL/GenBank/DDBJ whole genome shotgun (WGS) entry which is preliminary data.</text>
</comment>
<dbReference type="SUPFAM" id="SSF48452">
    <property type="entry name" value="TPR-like"/>
    <property type="match status" value="1"/>
</dbReference>
<keyword evidence="5 6" id="KW-0482">Metalloprotease</keyword>
<evidence type="ECO:0000256" key="6">
    <source>
        <dbReference type="RuleBase" id="RU003983"/>
    </source>
</evidence>
<evidence type="ECO:0000256" key="3">
    <source>
        <dbReference type="ARBA" id="ARBA00022801"/>
    </source>
</evidence>
<reference evidence="9 10" key="1">
    <citation type="journal article" date="2016" name="Front. Microbiol.">
        <title>Genomic Resource of Rice Seed Associated Bacteria.</title>
        <authorList>
            <person name="Midha S."/>
            <person name="Bansal K."/>
            <person name="Sharma S."/>
            <person name="Kumar N."/>
            <person name="Patil P.P."/>
            <person name="Chaudhry V."/>
            <person name="Patil P.B."/>
        </authorList>
    </citation>
    <scope>NUCLEOTIDE SEQUENCE [LARGE SCALE GENOMIC DNA]</scope>
    <source>
        <strain evidence="9 10">NS258</strain>
    </source>
</reference>
<keyword evidence="4 6" id="KW-0862">Zinc</keyword>
<dbReference type="InterPro" id="IPR011990">
    <property type="entry name" value="TPR-like_helical_dom_sf"/>
</dbReference>
<evidence type="ECO:0000256" key="4">
    <source>
        <dbReference type="ARBA" id="ARBA00022833"/>
    </source>
</evidence>
<dbReference type="GO" id="GO:0046872">
    <property type="term" value="F:metal ion binding"/>
    <property type="evidence" value="ECO:0007669"/>
    <property type="project" value="UniProtKB-KW"/>
</dbReference>
<feature type="signal peptide" evidence="7">
    <location>
        <begin position="1"/>
        <end position="20"/>
    </location>
</feature>
<dbReference type="PANTHER" id="PTHR22726">
    <property type="entry name" value="METALLOENDOPEPTIDASE OMA1"/>
    <property type="match status" value="1"/>
</dbReference>
<comment type="cofactor">
    <cofactor evidence="6">
        <name>Zn(2+)</name>
        <dbReference type="ChEBI" id="CHEBI:29105"/>
    </cofactor>
    <text evidence="6">Binds 1 zinc ion per subunit.</text>
</comment>